<evidence type="ECO:0000256" key="1">
    <source>
        <dbReference type="SAM" id="MobiDB-lite"/>
    </source>
</evidence>
<feature type="region of interest" description="Disordered" evidence="1">
    <location>
        <begin position="177"/>
        <end position="202"/>
    </location>
</feature>
<sequence length="568" mass="62690">MYENSLETATMQRAKAILYLEQKLSCTVWRQYCEHIMKECSPEVCSLSEDVCLGRRDKKRTKEKLLQSVEEINDVMNDRFGPKVGTEISDMDKLLADVKKLNDILVSRGQEHSAILTKPGSINLNIILDQGNSPCPSLNDVALKSEELLSAKMQCDAKQSSHEPKLVDVSKQNIELHRNTQNISSTSSSISDGRNEEASADNHKIQRQLDVILNLMKEAIKNGKLNFTMNGKALVTRTTEQRESVEHLLVADSESDRVQNMANCVDRAMDTQSSKGIMNPACSPVLSQFECENDETRHSSLDLYMSDEVIVDTPIQSPNLVMVDQATINSERLNARYDRSSFLSTSSTDGNTTCDENVYSSSQTSVVSISHNADQRLSPNEESSEARIKPNQTKKSHRRLQPPKTLFLCSSGSSHGGSSESDVSSHESKRKDRKEVAGNRPDFVCEDGVSTSSQSTDITDQSYDDDSQVSGVGHYASADVGIPGYNASPERDSLIPSSRPNVVRGPHVRWADTASEPGSTPFLNILEISSPSDNFSGEIIRLESDTTSGDDHEGQSGSERKTRQQTDV</sequence>
<keyword evidence="3" id="KW-1185">Reference proteome</keyword>
<feature type="region of interest" description="Disordered" evidence="1">
    <location>
        <begin position="536"/>
        <end position="568"/>
    </location>
</feature>
<dbReference type="Proteomes" id="UP001152795">
    <property type="component" value="Unassembled WGS sequence"/>
</dbReference>
<protein>
    <submittedName>
        <fullName evidence="2">Uncharacterized protein</fullName>
    </submittedName>
</protein>
<feature type="compositionally biased region" description="Basic and acidic residues" evidence="1">
    <location>
        <begin position="193"/>
        <end position="202"/>
    </location>
</feature>
<feature type="compositionally biased region" description="Low complexity" evidence="1">
    <location>
        <begin position="450"/>
        <end position="461"/>
    </location>
</feature>
<accession>A0A7D9HR72</accession>
<feature type="compositionally biased region" description="Low complexity" evidence="1">
    <location>
        <begin position="410"/>
        <end position="422"/>
    </location>
</feature>
<feature type="compositionally biased region" description="Basic residues" evidence="1">
    <location>
        <begin position="392"/>
        <end position="401"/>
    </location>
</feature>
<evidence type="ECO:0000313" key="3">
    <source>
        <dbReference type="Proteomes" id="UP001152795"/>
    </source>
</evidence>
<feature type="compositionally biased region" description="Polar residues" evidence="1">
    <location>
        <begin position="371"/>
        <end position="381"/>
    </location>
</feature>
<reference evidence="2" key="1">
    <citation type="submission" date="2020-04" db="EMBL/GenBank/DDBJ databases">
        <authorList>
            <person name="Alioto T."/>
            <person name="Alioto T."/>
            <person name="Gomez Garrido J."/>
        </authorList>
    </citation>
    <scope>NUCLEOTIDE SEQUENCE</scope>
    <source>
        <strain evidence="2">A484AB</strain>
    </source>
</reference>
<evidence type="ECO:0000313" key="2">
    <source>
        <dbReference type="EMBL" id="CAB3988603.1"/>
    </source>
</evidence>
<comment type="caution">
    <text evidence="2">The sequence shown here is derived from an EMBL/GenBank/DDBJ whole genome shotgun (WGS) entry which is preliminary data.</text>
</comment>
<organism evidence="2 3">
    <name type="scientific">Paramuricea clavata</name>
    <name type="common">Red gorgonian</name>
    <name type="synonym">Violescent sea-whip</name>
    <dbReference type="NCBI Taxonomy" id="317549"/>
    <lineage>
        <taxon>Eukaryota</taxon>
        <taxon>Metazoa</taxon>
        <taxon>Cnidaria</taxon>
        <taxon>Anthozoa</taxon>
        <taxon>Octocorallia</taxon>
        <taxon>Malacalcyonacea</taxon>
        <taxon>Plexauridae</taxon>
        <taxon>Paramuricea</taxon>
    </lineage>
</organism>
<feature type="region of interest" description="Disordered" evidence="1">
    <location>
        <begin position="365"/>
        <end position="468"/>
    </location>
</feature>
<feature type="compositionally biased region" description="Basic and acidic residues" evidence="1">
    <location>
        <begin position="423"/>
        <end position="437"/>
    </location>
</feature>
<feature type="compositionally biased region" description="Basic and acidic residues" evidence="1">
    <location>
        <begin position="540"/>
        <end position="568"/>
    </location>
</feature>
<dbReference type="AlphaFoldDB" id="A0A7D9HR72"/>
<proteinExistence type="predicted"/>
<name>A0A7D9HR72_PARCT</name>
<gene>
    <name evidence="2" type="ORF">PACLA_8A023351</name>
</gene>
<dbReference type="EMBL" id="CACRXK020001351">
    <property type="protein sequence ID" value="CAB3988603.1"/>
    <property type="molecule type" value="Genomic_DNA"/>
</dbReference>